<accession>A0AAD4BPQ8</accession>
<feature type="signal peptide" evidence="7">
    <location>
        <begin position="1"/>
        <end position="19"/>
    </location>
</feature>
<comment type="caution">
    <text evidence="8">The sequence shown here is derived from an EMBL/GenBank/DDBJ whole genome shotgun (WGS) entry which is preliminary data.</text>
</comment>
<keyword evidence="9" id="KW-1185">Reference proteome</keyword>
<gene>
    <name evidence="8" type="ORF">L210DRAFT_903573</name>
</gene>
<dbReference type="EMBL" id="WHUW01000023">
    <property type="protein sequence ID" value="KAF8436031.1"/>
    <property type="molecule type" value="Genomic_DNA"/>
</dbReference>
<proteinExistence type="inferred from homology"/>
<dbReference type="Pfam" id="PF06140">
    <property type="entry name" value="Ifi-6-16"/>
    <property type="match status" value="1"/>
</dbReference>
<feature type="chain" id="PRO_5042173000" evidence="7">
    <location>
        <begin position="20"/>
        <end position="352"/>
    </location>
</feature>
<evidence type="ECO:0000256" key="5">
    <source>
        <dbReference type="ARBA" id="ARBA00023136"/>
    </source>
</evidence>
<evidence type="ECO:0000256" key="3">
    <source>
        <dbReference type="ARBA" id="ARBA00022692"/>
    </source>
</evidence>
<evidence type="ECO:0000256" key="2">
    <source>
        <dbReference type="ARBA" id="ARBA00007262"/>
    </source>
</evidence>
<evidence type="ECO:0000313" key="9">
    <source>
        <dbReference type="Proteomes" id="UP001194468"/>
    </source>
</evidence>
<evidence type="ECO:0000313" key="8">
    <source>
        <dbReference type="EMBL" id="KAF8436031.1"/>
    </source>
</evidence>
<comment type="similarity">
    <text evidence="2">Belongs to the IFI6/IFI27 family.</text>
</comment>
<keyword evidence="7" id="KW-0732">Signal</keyword>
<name>A0AAD4BPQ8_BOLED</name>
<evidence type="ECO:0000256" key="6">
    <source>
        <dbReference type="SAM" id="Phobius"/>
    </source>
</evidence>
<dbReference type="AlphaFoldDB" id="A0AAD4BPQ8"/>
<feature type="transmembrane region" description="Helical" evidence="6">
    <location>
        <begin position="325"/>
        <end position="346"/>
    </location>
</feature>
<dbReference type="InterPro" id="IPR038213">
    <property type="entry name" value="IFI6/IFI27-like_sf"/>
</dbReference>
<dbReference type="Proteomes" id="UP001194468">
    <property type="component" value="Unassembled WGS sequence"/>
</dbReference>
<reference evidence="8" key="2">
    <citation type="journal article" date="2020" name="Nat. Commun.">
        <title>Large-scale genome sequencing of mycorrhizal fungi provides insights into the early evolution of symbiotic traits.</title>
        <authorList>
            <person name="Miyauchi S."/>
            <person name="Kiss E."/>
            <person name="Kuo A."/>
            <person name="Drula E."/>
            <person name="Kohler A."/>
            <person name="Sanchez-Garcia M."/>
            <person name="Morin E."/>
            <person name="Andreopoulos B."/>
            <person name="Barry K.W."/>
            <person name="Bonito G."/>
            <person name="Buee M."/>
            <person name="Carver A."/>
            <person name="Chen C."/>
            <person name="Cichocki N."/>
            <person name="Clum A."/>
            <person name="Culley D."/>
            <person name="Crous P.W."/>
            <person name="Fauchery L."/>
            <person name="Girlanda M."/>
            <person name="Hayes R.D."/>
            <person name="Keri Z."/>
            <person name="LaButti K."/>
            <person name="Lipzen A."/>
            <person name="Lombard V."/>
            <person name="Magnuson J."/>
            <person name="Maillard F."/>
            <person name="Murat C."/>
            <person name="Nolan M."/>
            <person name="Ohm R.A."/>
            <person name="Pangilinan J."/>
            <person name="Pereira M.F."/>
            <person name="Perotto S."/>
            <person name="Peter M."/>
            <person name="Pfister S."/>
            <person name="Riley R."/>
            <person name="Sitrit Y."/>
            <person name="Stielow J.B."/>
            <person name="Szollosi G."/>
            <person name="Zifcakova L."/>
            <person name="Stursova M."/>
            <person name="Spatafora J.W."/>
            <person name="Tedersoo L."/>
            <person name="Vaario L.M."/>
            <person name="Yamada A."/>
            <person name="Yan M."/>
            <person name="Wang P."/>
            <person name="Xu J."/>
            <person name="Bruns T."/>
            <person name="Baldrian P."/>
            <person name="Vilgalys R."/>
            <person name="Dunand C."/>
            <person name="Henrissat B."/>
            <person name="Grigoriev I.V."/>
            <person name="Hibbett D."/>
            <person name="Nagy L.G."/>
            <person name="Martin F.M."/>
        </authorList>
    </citation>
    <scope>NUCLEOTIDE SEQUENCE</scope>
    <source>
        <strain evidence="8">BED1</strain>
    </source>
</reference>
<dbReference type="InterPro" id="IPR009311">
    <property type="entry name" value="IFI6/IFI27-like"/>
</dbReference>
<comment type="subcellular location">
    <subcellularLocation>
        <location evidence="1">Membrane</location>
        <topology evidence="1">Multi-pass membrane protein</topology>
    </subcellularLocation>
</comment>
<dbReference type="Gene3D" id="6.10.110.10">
    <property type="match status" value="1"/>
</dbReference>
<protein>
    <submittedName>
        <fullName evidence="8">Uncharacterized protein</fullName>
    </submittedName>
</protein>
<evidence type="ECO:0000256" key="7">
    <source>
        <dbReference type="SAM" id="SignalP"/>
    </source>
</evidence>
<organism evidence="8 9">
    <name type="scientific">Boletus edulis BED1</name>
    <dbReference type="NCBI Taxonomy" id="1328754"/>
    <lineage>
        <taxon>Eukaryota</taxon>
        <taxon>Fungi</taxon>
        <taxon>Dikarya</taxon>
        <taxon>Basidiomycota</taxon>
        <taxon>Agaricomycotina</taxon>
        <taxon>Agaricomycetes</taxon>
        <taxon>Agaricomycetidae</taxon>
        <taxon>Boletales</taxon>
        <taxon>Boletineae</taxon>
        <taxon>Boletaceae</taxon>
        <taxon>Boletoideae</taxon>
        <taxon>Boletus</taxon>
    </lineage>
</organism>
<evidence type="ECO:0000256" key="1">
    <source>
        <dbReference type="ARBA" id="ARBA00004141"/>
    </source>
</evidence>
<keyword evidence="4 6" id="KW-1133">Transmembrane helix</keyword>
<sequence length="352" mass="38507">MRILLSSLLIFALPITGTALEGSNTNVGVQVNHAKAAEASGDTIKAASQAYEHQAIRYAALLSHSDILEDIQGVTLETTLHMKAVFEAFVKPNLPSSDFWELAKESEKNLQECVHSLLGTAATYYESTKFTDIRVTMNHIVNATTAFRDSIKDALDAHHGPPVTFDTFSEELEGIFMAIVNELEQIPRPDKAPSHAERAEMVDKVLDDTEQALIKLATRFGIQEEVVTTYLDALKPHGGLNSLTYFIGDINEQHPKLFPALAFSVVVLLIPESWILRPFLHMFGFGPYGPIKGSFAAWLQSRFWGAAVAPGSWFSWLQAAGMGVLPAWVGVVIKLPIIGGILGSLLPNLNRG</sequence>
<keyword evidence="5 6" id="KW-0472">Membrane</keyword>
<evidence type="ECO:0000256" key="4">
    <source>
        <dbReference type="ARBA" id="ARBA00022989"/>
    </source>
</evidence>
<dbReference type="GO" id="GO:0016020">
    <property type="term" value="C:membrane"/>
    <property type="evidence" value="ECO:0007669"/>
    <property type="project" value="UniProtKB-SubCell"/>
</dbReference>
<reference evidence="8" key="1">
    <citation type="submission" date="2019-10" db="EMBL/GenBank/DDBJ databases">
        <authorList>
            <consortium name="DOE Joint Genome Institute"/>
            <person name="Kuo A."/>
            <person name="Miyauchi S."/>
            <person name="Kiss E."/>
            <person name="Drula E."/>
            <person name="Kohler A."/>
            <person name="Sanchez-Garcia M."/>
            <person name="Andreopoulos B."/>
            <person name="Barry K.W."/>
            <person name="Bonito G."/>
            <person name="Buee M."/>
            <person name="Carver A."/>
            <person name="Chen C."/>
            <person name="Cichocki N."/>
            <person name="Clum A."/>
            <person name="Culley D."/>
            <person name="Crous P.W."/>
            <person name="Fauchery L."/>
            <person name="Girlanda M."/>
            <person name="Hayes R."/>
            <person name="Keri Z."/>
            <person name="LaButti K."/>
            <person name="Lipzen A."/>
            <person name="Lombard V."/>
            <person name="Magnuson J."/>
            <person name="Maillard F."/>
            <person name="Morin E."/>
            <person name="Murat C."/>
            <person name="Nolan M."/>
            <person name="Ohm R."/>
            <person name="Pangilinan J."/>
            <person name="Pereira M."/>
            <person name="Perotto S."/>
            <person name="Peter M."/>
            <person name="Riley R."/>
            <person name="Sitrit Y."/>
            <person name="Stielow B."/>
            <person name="Szollosi G."/>
            <person name="Zifcakova L."/>
            <person name="Stursova M."/>
            <person name="Spatafora J.W."/>
            <person name="Tedersoo L."/>
            <person name="Vaario L.-M."/>
            <person name="Yamada A."/>
            <person name="Yan M."/>
            <person name="Wang P."/>
            <person name="Xu J."/>
            <person name="Bruns T."/>
            <person name="Baldrian P."/>
            <person name="Vilgalys R."/>
            <person name="Henrissat B."/>
            <person name="Grigoriev I.V."/>
            <person name="Hibbett D."/>
            <person name="Nagy L.G."/>
            <person name="Martin F.M."/>
        </authorList>
    </citation>
    <scope>NUCLEOTIDE SEQUENCE</scope>
    <source>
        <strain evidence="8">BED1</strain>
    </source>
</reference>
<keyword evidence="3 6" id="KW-0812">Transmembrane</keyword>